<comment type="caution">
    <text evidence="1">The sequence shown here is derived from an EMBL/GenBank/DDBJ whole genome shotgun (WGS) entry which is preliminary data.</text>
</comment>
<evidence type="ECO:0000313" key="1">
    <source>
        <dbReference type="EMBL" id="MDR7154861.1"/>
    </source>
</evidence>
<accession>A0ABU1X107</accession>
<organism evidence="1 2">
    <name type="scientific">Sphingobium xenophagum</name>
    <dbReference type="NCBI Taxonomy" id="121428"/>
    <lineage>
        <taxon>Bacteria</taxon>
        <taxon>Pseudomonadati</taxon>
        <taxon>Pseudomonadota</taxon>
        <taxon>Alphaproteobacteria</taxon>
        <taxon>Sphingomonadales</taxon>
        <taxon>Sphingomonadaceae</taxon>
        <taxon>Sphingobium</taxon>
    </lineage>
</organism>
<dbReference type="RefSeq" id="WP_310223508.1">
    <property type="nucleotide sequence ID" value="NZ_JAVDWV010000006.1"/>
</dbReference>
<name>A0ABU1X107_SPHXE</name>
<dbReference type="EMBL" id="JAVDWV010000006">
    <property type="protein sequence ID" value="MDR7154861.1"/>
    <property type="molecule type" value="Genomic_DNA"/>
</dbReference>
<gene>
    <name evidence="1" type="ORF">J2W40_001676</name>
</gene>
<evidence type="ECO:0000313" key="2">
    <source>
        <dbReference type="Proteomes" id="UP001267638"/>
    </source>
</evidence>
<dbReference type="Pfam" id="PF08837">
    <property type="entry name" value="DUF1810"/>
    <property type="match status" value="1"/>
</dbReference>
<dbReference type="InterPro" id="IPR014937">
    <property type="entry name" value="DUF1810"/>
</dbReference>
<dbReference type="PIRSF" id="PIRSF008546">
    <property type="entry name" value="UCP008546"/>
    <property type="match status" value="1"/>
</dbReference>
<dbReference type="Gene3D" id="1.25.40.380">
    <property type="entry name" value="Protein of unknown function DUF1810"/>
    <property type="match status" value="1"/>
</dbReference>
<dbReference type="InterPro" id="IPR036287">
    <property type="entry name" value="Rv1873-like_sf"/>
</dbReference>
<proteinExistence type="predicted"/>
<sequence length="145" mass="15837">MSAHDLGRFVDAQANVFDTALTEICAGHKRSHWMWFIFPQLRGLGHSPIAQYYGIASLGEARAYCAHPLLGSRYRACVEAVAVLEASDPVVVFGATDAMKLRSSLTLFEAAEASPVIDAVLQRFFAGERDKATQQMLAASHKTTH</sequence>
<dbReference type="Proteomes" id="UP001267638">
    <property type="component" value="Unassembled WGS sequence"/>
</dbReference>
<protein>
    <submittedName>
        <fullName evidence="1">Uncharacterized protein (DUF1810 family)</fullName>
    </submittedName>
</protein>
<reference evidence="1 2" key="1">
    <citation type="submission" date="2023-07" db="EMBL/GenBank/DDBJ databases">
        <title>Sorghum-associated microbial communities from plants grown in Nebraska, USA.</title>
        <authorList>
            <person name="Schachtman D."/>
        </authorList>
    </citation>
    <scope>NUCLEOTIDE SEQUENCE [LARGE SCALE GENOMIC DNA]</scope>
    <source>
        <strain evidence="1 2">4256</strain>
    </source>
</reference>
<keyword evidence="2" id="KW-1185">Reference proteome</keyword>
<dbReference type="SUPFAM" id="SSF140736">
    <property type="entry name" value="Rv1873-like"/>
    <property type="match status" value="1"/>
</dbReference>